<sequence length="200" mass="22022">MGCERTDSGRENYGCCNKSNCICEVVRFIKRVQSTSPEVDCVECDTDCFMAPLGSLTLPARGRVNTRVFSLLTDDGDYFKAVFRGGKRNHRPRPQPRATEDEISGRRPGPGPGPAPSTSCVSVFFRVQKVFDSCCATLQVLQPLKDGRPFDITNNGKICVEKICQVNGFGATDTCLTVDLSCFCGIQCIDDVYIDFCDED</sequence>
<gene>
    <name evidence="2" type="ORF">SAMN04244570_1788</name>
</gene>
<name>A0A1T4Y355_9BACL</name>
<feature type="compositionally biased region" description="Basic residues" evidence="1">
    <location>
        <begin position="85"/>
        <end position="94"/>
    </location>
</feature>
<accession>A0A1T4Y355</accession>
<keyword evidence="2" id="KW-0167">Capsid protein</keyword>
<dbReference type="Pfam" id="PF10612">
    <property type="entry name" value="Spore-coat_CotZ"/>
    <property type="match status" value="1"/>
</dbReference>
<dbReference type="AlphaFoldDB" id="A0A1T4Y355"/>
<feature type="region of interest" description="Disordered" evidence="1">
    <location>
        <begin position="85"/>
        <end position="115"/>
    </location>
</feature>
<protein>
    <submittedName>
        <fullName evidence="2">Spore coat protein Z</fullName>
    </submittedName>
</protein>
<dbReference type="RefSeq" id="WP_078817341.1">
    <property type="nucleotide sequence ID" value="NZ_FUYJ01000002.1"/>
</dbReference>
<dbReference type="InterPro" id="IPR019593">
    <property type="entry name" value="Spore_coat_protein_Z/Y"/>
</dbReference>
<evidence type="ECO:0000313" key="3">
    <source>
        <dbReference type="Proteomes" id="UP000190042"/>
    </source>
</evidence>
<keyword evidence="3" id="KW-1185">Reference proteome</keyword>
<dbReference type="Proteomes" id="UP000190042">
    <property type="component" value="Unassembled WGS sequence"/>
</dbReference>
<dbReference type="EMBL" id="FUYJ01000002">
    <property type="protein sequence ID" value="SKA96239.1"/>
    <property type="molecule type" value="Genomic_DNA"/>
</dbReference>
<evidence type="ECO:0000256" key="1">
    <source>
        <dbReference type="SAM" id="MobiDB-lite"/>
    </source>
</evidence>
<evidence type="ECO:0000313" key="2">
    <source>
        <dbReference type="EMBL" id="SKA96239.1"/>
    </source>
</evidence>
<reference evidence="3" key="1">
    <citation type="submission" date="2017-02" db="EMBL/GenBank/DDBJ databases">
        <authorList>
            <person name="Varghese N."/>
            <person name="Submissions S."/>
        </authorList>
    </citation>
    <scope>NUCLEOTIDE SEQUENCE [LARGE SCALE GENOMIC DNA]</scope>
    <source>
        <strain evidence="3">DSM 23966</strain>
    </source>
</reference>
<proteinExistence type="predicted"/>
<keyword evidence="2" id="KW-0946">Virion</keyword>
<organism evidence="2 3">
    <name type="scientific">Sporosarcina newyorkensis</name>
    <dbReference type="NCBI Taxonomy" id="759851"/>
    <lineage>
        <taxon>Bacteria</taxon>
        <taxon>Bacillati</taxon>
        <taxon>Bacillota</taxon>
        <taxon>Bacilli</taxon>
        <taxon>Bacillales</taxon>
        <taxon>Caryophanaceae</taxon>
        <taxon>Sporosarcina</taxon>
    </lineage>
</organism>